<keyword evidence="3" id="KW-1185">Reference proteome</keyword>
<feature type="signal peptide" evidence="1">
    <location>
        <begin position="1"/>
        <end position="19"/>
    </location>
</feature>
<proteinExistence type="predicted"/>
<evidence type="ECO:0000313" key="2">
    <source>
        <dbReference type="EMBL" id="KAF2665245.1"/>
    </source>
</evidence>
<accession>A0A6A6TYU9</accession>
<dbReference type="Proteomes" id="UP000799302">
    <property type="component" value="Unassembled WGS sequence"/>
</dbReference>
<protein>
    <submittedName>
        <fullName evidence="2">Uncharacterized protein</fullName>
    </submittedName>
</protein>
<name>A0A6A6TYU9_9PEZI</name>
<sequence length="177" mass="19087">MSKLTFIMATLLLFHDTLTQNLRININRVLPSVTLYLLPKIQTSASDGKSGVGVYACDGQGFTGNCNWHRITGSNDNNDWKQDIGKCFQIGDSLGSLGPDEGVYCAAFHTVNDCKFYSGEQRSPVPGMTSISVAATYPGVSNVTDQGFVGGGGVWAYCFRGDSINNHCLSAWGTWCP</sequence>
<dbReference type="AlphaFoldDB" id="A0A6A6TYU9"/>
<evidence type="ECO:0000313" key="3">
    <source>
        <dbReference type="Proteomes" id="UP000799302"/>
    </source>
</evidence>
<evidence type="ECO:0000256" key="1">
    <source>
        <dbReference type="SAM" id="SignalP"/>
    </source>
</evidence>
<feature type="chain" id="PRO_5025683119" evidence="1">
    <location>
        <begin position="20"/>
        <end position="177"/>
    </location>
</feature>
<organism evidence="2 3">
    <name type="scientific">Microthyrium microscopicum</name>
    <dbReference type="NCBI Taxonomy" id="703497"/>
    <lineage>
        <taxon>Eukaryota</taxon>
        <taxon>Fungi</taxon>
        <taxon>Dikarya</taxon>
        <taxon>Ascomycota</taxon>
        <taxon>Pezizomycotina</taxon>
        <taxon>Dothideomycetes</taxon>
        <taxon>Dothideomycetes incertae sedis</taxon>
        <taxon>Microthyriales</taxon>
        <taxon>Microthyriaceae</taxon>
        <taxon>Microthyrium</taxon>
    </lineage>
</organism>
<dbReference type="OrthoDB" id="2910287at2759"/>
<reference evidence="2" key="1">
    <citation type="journal article" date="2020" name="Stud. Mycol.">
        <title>101 Dothideomycetes genomes: a test case for predicting lifestyles and emergence of pathogens.</title>
        <authorList>
            <person name="Haridas S."/>
            <person name="Albert R."/>
            <person name="Binder M."/>
            <person name="Bloem J."/>
            <person name="Labutti K."/>
            <person name="Salamov A."/>
            <person name="Andreopoulos B."/>
            <person name="Baker S."/>
            <person name="Barry K."/>
            <person name="Bills G."/>
            <person name="Bluhm B."/>
            <person name="Cannon C."/>
            <person name="Castanera R."/>
            <person name="Culley D."/>
            <person name="Daum C."/>
            <person name="Ezra D."/>
            <person name="Gonzalez J."/>
            <person name="Henrissat B."/>
            <person name="Kuo A."/>
            <person name="Liang C."/>
            <person name="Lipzen A."/>
            <person name="Lutzoni F."/>
            <person name="Magnuson J."/>
            <person name="Mondo S."/>
            <person name="Nolan M."/>
            <person name="Ohm R."/>
            <person name="Pangilinan J."/>
            <person name="Park H.-J."/>
            <person name="Ramirez L."/>
            <person name="Alfaro M."/>
            <person name="Sun H."/>
            <person name="Tritt A."/>
            <person name="Yoshinaga Y."/>
            <person name="Zwiers L.-H."/>
            <person name="Turgeon B."/>
            <person name="Goodwin S."/>
            <person name="Spatafora J."/>
            <person name="Crous P."/>
            <person name="Grigoriev I."/>
        </authorList>
    </citation>
    <scope>NUCLEOTIDE SEQUENCE</scope>
    <source>
        <strain evidence="2">CBS 115976</strain>
    </source>
</reference>
<gene>
    <name evidence="2" type="ORF">BT63DRAFT_417759</name>
</gene>
<dbReference type="EMBL" id="MU004241">
    <property type="protein sequence ID" value="KAF2665245.1"/>
    <property type="molecule type" value="Genomic_DNA"/>
</dbReference>
<keyword evidence="1" id="KW-0732">Signal</keyword>